<dbReference type="Proteomes" id="UP000006201">
    <property type="component" value="Unassembled WGS sequence"/>
</dbReference>
<organism evidence="15 16">
    <name type="scientific">Pseudoalteromonas tunicata D2</name>
    <dbReference type="NCBI Taxonomy" id="87626"/>
    <lineage>
        <taxon>Bacteria</taxon>
        <taxon>Pseudomonadati</taxon>
        <taxon>Pseudomonadota</taxon>
        <taxon>Gammaproteobacteria</taxon>
        <taxon>Alteromonadales</taxon>
        <taxon>Pseudoalteromonadaceae</taxon>
        <taxon>Pseudoalteromonas</taxon>
    </lineage>
</organism>
<proteinExistence type="inferred from homology"/>
<evidence type="ECO:0000313" key="15">
    <source>
        <dbReference type="EMBL" id="EAR29982.1"/>
    </source>
</evidence>
<protein>
    <submittedName>
        <fullName evidence="15">Hypothetical TonB-dependent receptor</fullName>
    </submittedName>
</protein>
<accession>A4C7M8</accession>
<evidence type="ECO:0000313" key="16">
    <source>
        <dbReference type="Proteomes" id="UP000006201"/>
    </source>
</evidence>
<reference evidence="15 16" key="1">
    <citation type="submission" date="2006-02" db="EMBL/GenBank/DDBJ databases">
        <authorList>
            <person name="Moran M.A."/>
            <person name="Kjelleberg S."/>
            <person name="Egan S."/>
            <person name="Saunders N."/>
            <person name="Thomas T."/>
            <person name="Ferriera S."/>
            <person name="Johnson J."/>
            <person name="Kravitz S."/>
            <person name="Halpern A."/>
            <person name="Remington K."/>
            <person name="Beeson K."/>
            <person name="Tran B."/>
            <person name="Rogers Y.-H."/>
            <person name="Friedman R."/>
            <person name="Venter J.C."/>
        </authorList>
    </citation>
    <scope>NUCLEOTIDE SEQUENCE [LARGE SCALE GENOMIC DNA]</scope>
    <source>
        <strain evidence="15 16">D2</strain>
    </source>
</reference>
<gene>
    <name evidence="15" type="ORF">PTD2_14219</name>
</gene>
<dbReference type="GO" id="GO:0009279">
    <property type="term" value="C:cell outer membrane"/>
    <property type="evidence" value="ECO:0007669"/>
    <property type="project" value="UniProtKB-SubCell"/>
</dbReference>
<evidence type="ECO:0000256" key="1">
    <source>
        <dbReference type="ARBA" id="ARBA00004571"/>
    </source>
</evidence>
<dbReference type="eggNOG" id="COG4771">
    <property type="taxonomic scope" value="Bacteria"/>
</dbReference>
<evidence type="ECO:0000256" key="7">
    <source>
        <dbReference type="ARBA" id="ARBA00023136"/>
    </source>
</evidence>
<evidence type="ECO:0000256" key="2">
    <source>
        <dbReference type="ARBA" id="ARBA00022448"/>
    </source>
</evidence>
<comment type="subcellular location">
    <subcellularLocation>
        <location evidence="1 9">Cell outer membrane</location>
        <topology evidence="1 9">Multi-pass membrane protein</topology>
    </subcellularLocation>
</comment>
<dbReference type="eggNOG" id="COG1629">
    <property type="taxonomic scope" value="Bacteria"/>
</dbReference>
<dbReference type="EMBL" id="AAOH01000002">
    <property type="protein sequence ID" value="EAR29982.1"/>
    <property type="molecule type" value="Genomic_DNA"/>
</dbReference>
<keyword evidence="2 9" id="KW-0813">Transport</keyword>
<feature type="signal peptide" evidence="12">
    <location>
        <begin position="1"/>
        <end position="25"/>
    </location>
</feature>
<comment type="similarity">
    <text evidence="9 11">Belongs to the TonB-dependent receptor family.</text>
</comment>
<evidence type="ECO:0000256" key="9">
    <source>
        <dbReference type="PROSITE-ProRule" id="PRU01360"/>
    </source>
</evidence>
<comment type="caution">
    <text evidence="15">The sequence shown here is derived from an EMBL/GenBank/DDBJ whole genome shotgun (WGS) entry which is preliminary data.</text>
</comment>
<dbReference type="InterPro" id="IPR012910">
    <property type="entry name" value="Plug_dom"/>
</dbReference>
<dbReference type="InterPro" id="IPR039426">
    <property type="entry name" value="TonB-dep_rcpt-like"/>
</dbReference>
<dbReference type="PROSITE" id="PS01156">
    <property type="entry name" value="TONB_DEPENDENT_REC_2"/>
    <property type="match status" value="1"/>
</dbReference>
<dbReference type="InterPro" id="IPR010917">
    <property type="entry name" value="TonB_rcpt_CS"/>
</dbReference>
<evidence type="ECO:0000259" key="13">
    <source>
        <dbReference type="Pfam" id="PF00593"/>
    </source>
</evidence>
<dbReference type="OrthoDB" id="176248at2"/>
<feature type="domain" description="TonB-dependent receptor plug" evidence="14">
    <location>
        <begin position="68"/>
        <end position="180"/>
    </location>
</feature>
<dbReference type="InterPro" id="IPR036942">
    <property type="entry name" value="Beta-barrel_TonB_sf"/>
</dbReference>
<evidence type="ECO:0000256" key="10">
    <source>
        <dbReference type="PROSITE-ProRule" id="PRU10144"/>
    </source>
</evidence>
<keyword evidence="16" id="KW-1185">Reference proteome</keyword>
<evidence type="ECO:0000256" key="12">
    <source>
        <dbReference type="SAM" id="SignalP"/>
    </source>
</evidence>
<name>A4C7M8_9GAMM</name>
<evidence type="ECO:0000256" key="5">
    <source>
        <dbReference type="ARBA" id="ARBA00022729"/>
    </source>
</evidence>
<dbReference type="Gene3D" id="2.170.130.10">
    <property type="entry name" value="TonB-dependent receptor, plug domain"/>
    <property type="match status" value="1"/>
</dbReference>
<keyword evidence="6 11" id="KW-0798">TonB box</keyword>
<feature type="short sequence motif" description="TonB C-terminal box" evidence="10">
    <location>
        <begin position="992"/>
        <end position="1009"/>
    </location>
</feature>
<dbReference type="PANTHER" id="PTHR47234">
    <property type="match status" value="1"/>
</dbReference>
<keyword evidence="5 12" id="KW-0732">Signal</keyword>
<dbReference type="Pfam" id="PF00593">
    <property type="entry name" value="TonB_dep_Rec_b-barrel"/>
    <property type="match status" value="1"/>
</dbReference>
<sequence>MKYITFKKCLIACAISSAFIGQTYANEQSIEKTVINDAAPQSSTAKDELPEKITVTGSRLRRDSFSVATPLVTMDKAEIQDSGLGSLSEILVEGFPAISEGSSNTNSQSSVQNTGLSTIDLRNLGTNRTLTLIDGRRVVSNSYSGNYVSLSTIPTGMVDRVEIISGGASATYGSDAVAGVVNIITQSKKEGAEIKARAGSSTEGGAEEFSLDLSYGSSFDNENGYLFFSTTIDRQLGISFNDRKRAAIETDYRYNTTKMCNEMNTENDYQCMADITKADWRDRSDGTLGGVFLEASQNGTQFWYDESGLRNDWKDNEERFGVNSAQWEDLKIPEDRMSAAIKFDYDFNSSLSGYFQVQYAQNDSENVKSPEDEYEGAYALVLDPITGEASRVAPGYIPINNPYVPQEILDANPYKNRIYWDRRFGEVGEIVNDNKRTTLRTWAGLQGTAFNDQWDWDLSVGFGKFKQKQNRYNELNTFHVNNALQAEYADDGVTIQCKDEAARADGCVPLNLFGIGSITPEAADYIRANPTITTDIEQFNVLGYMTGDLFELPAGTVTAVFGGEFRRDSQKVKTSKEQEFGGITFNVVPTFSGDVEVSELFAEAAIPLLKDAPGAKNLTAELSARIADYSWSNTGLVGSYKVGLIWEPIAGYAIRANYALAQRAPTITELVSPPRGDYDTFTDICNGVTATSTNPGHDNCRKEPTIAAVIADEGVFKDSNNSYSPNTGNTELKEESADTYTLGMTFAPSFLDGFRLAVDYYDIKISDAIAQIDNADIIQQCYDSALPWGTDNRFCNDITRDTEGNIIEILQRSFNLDELRTRGYDVAAEYKFDLTDLGSLTLKADLTHVIEYSKTFATNDGIQTNQYAGQLDNGIFTDRASMSLAWSYEGLRLRWSTKFRGAMIDSQSRADSYLKAIEANNERCAANDVGCIANPEQLAYHELPSYTTHNISASYNFALSNSSDMRVSGGLNNVFDNKGPFVLGGTGNFDSSYGGGVGRFAYLSAEVRF</sequence>
<keyword evidence="7 9" id="KW-0472">Membrane</keyword>
<evidence type="ECO:0000256" key="6">
    <source>
        <dbReference type="ARBA" id="ARBA00023077"/>
    </source>
</evidence>
<dbReference type="PANTHER" id="PTHR47234:SF2">
    <property type="entry name" value="TONB-DEPENDENT RECEPTOR"/>
    <property type="match status" value="1"/>
</dbReference>
<keyword evidence="3 9" id="KW-1134">Transmembrane beta strand</keyword>
<keyword evidence="8 9" id="KW-0998">Cell outer membrane</keyword>
<dbReference type="Gene3D" id="2.40.170.20">
    <property type="entry name" value="TonB-dependent receptor, beta-barrel domain"/>
    <property type="match status" value="1"/>
</dbReference>
<dbReference type="InterPro" id="IPR037066">
    <property type="entry name" value="Plug_dom_sf"/>
</dbReference>
<dbReference type="RefSeq" id="WP_009837855.1">
    <property type="nucleotide sequence ID" value="NZ_AAOH01000002.1"/>
</dbReference>
<evidence type="ECO:0000256" key="8">
    <source>
        <dbReference type="ARBA" id="ARBA00023237"/>
    </source>
</evidence>
<evidence type="ECO:0000256" key="3">
    <source>
        <dbReference type="ARBA" id="ARBA00022452"/>
    </source>
</evidence>
<feature type="domain" description="TonB-dependent receptor-like beta-barrel" evidence="13">
    <location>
        <begin position="409"/>
        <end position="974"/>
    </location>
</feature>
<dbReference type="PROSITE" id="PS52016">
    <property type="entry name" value="TONB_DEPENDENT_REC_3"/>
    <property type="match status" value="1"/>
</dbReference>
<feature type="chain" id="PRO_5002667056" evidence="12">
    <location>
        <begin position="26"/>
        <end position="1009"/>
    </location>
</feature>
<dbReference type="AlphaFoldDB" id="A4C7M8"/>
<evidence type="ECO:0000259" key="14">
    <source>
        <dbReference type="Pfam" id="PF07715"/>
    </source>
</evidence>
<dbReference type="SUPFAM" id="SSF56935">
    <property type="entry name" value="Porins"/>
    <property type="match status" value="1"/>
</dbReference>
<keyword evidence="15" id="KW-0675">Receptor</keyword>
<dbReference type="InterPro" id="IPR000531">
    <property type="entry name" value="Beta-barrel_TonB"/>
</dbReference>
<dbReference type="STRING" id="87626.PTD2_14219"/>
<evidence type="ECO:0000256" key="4">
    <source>
        <dbReference type="ARBA" id="ARBA00022692"/>
    </source>
</evidence>
<keyword evidence="4 9" id="KW-0812">Transmembrane</keyword>
<evidence type="ECO:0000256" key="11">
    <source>
        <dbReference type="RuleBase" id="RU003357"/>
    </source>
</evidence>
<dbReference type="HOGENOM" id="CLU_010745_0_0_6"/>
<dbReference type="Pfam" id="PF07715">
    <property type="entry name" value="Plug"/>
    <property type="match status" value="1"/>
</dbReference>